<reference evidence="4 5" key="1">
    <citation type="journal article" date="2011" name="Int. J. Syst. Evol. Microbiol.">
        <title>Zhongshania antarctica gen. nov., sp. nov. and Zhongshania guokunii sp. nov., gammaproteobacteria respectively isolated from coastal attached (fast) ice and surface seawater of the Antarctic.</title>
        <authorList>
            <person name="Li H.J."/>
            <person name="Zhang X.Y."/>
            <person name="Chen C.X."/>
            <person name="Zhang Y.J."/>
            <person name="Gao Z.M."/>
            <person name="Yu Y."/>
            <person name="Chen X.L."/>
            <person name="Chen B."/>
            <person name="Zhang Y.Z."/>
        </authorList>
    </citation>
    <scope>NUCLEOTIDE SEQUENCE [LARGE SCALE GENOMIC DNA]</scope>
    <source>
        <strain evidence="4 5">ZS6-22T</strain>
    </source>
</reference>
<organism evidence="4 5">
    <name type="scientific">Zhongshania guokunii</name>
    <dbReference type="NCBI Taxonomy" id="641783"/>
    <lineage>
        <taxon>Bacteria</taxon>
        <taxon>Pseudomonadati</taxon>
        <taxon>Pseudomonadota</taxon>
        <taxon>Gammaproteobacteria</taxon>
        <taxon>Cellvibrionales</taxon>
        <taxon>Spongiibacteraceae</taxon>
        <taxon>Zhongshania</taxon>
    </lineage>
</organism>
<keyword evidence="2" id="KW-0472">Membrane</keyword>
<keyword evidence="2" id="KW-0812">Transmembrane</keyword>
<feature type="compositionally biased region" description="Low complexity" evidence="1">
    <location>
        <begin position="267"/>
        <end position="288"/>
    </location>
</feature>
<dbReference type="InterPro" id="IPR025196">
    <property type="entry name" value="DUF4126"/>
</dbReference>
<evidence type="ECO:0000313" key="5">
    <source>
        <dbReference type="Proteomes" id="UP001557485"/>
    </source>
</evidence>
<evidence type="ECO:0000256" key="1">
    <source>
        <dbReference type="SAM" id="MobiDB-lite"/>
    </source>
</evidence>
<name>A0ABV3U491_9GAMM</name>
<sequence length="288" mass="29833">MDEYQQLISVISLTMGVAWASGLNLYAAILVLGLGGSVGGIDLPESLAVVQDPAVILAAGLMYAVEFFADKIPGVDTGWDALHTFIRIPAGALLAANTVGDVSPALQLAAGIVGGSVTSVTHAAKASTRMLINTSPEPVSNWLASISEDVAVFGGLWVALNHPVLFLIGFVVFLLLLIWLLPKLWRGIARIFRKIGQWLGLSKETSKALMEDASGSPQLNPGPESGVDLKAKSLVEALQGLDALHQSGALSDAEYQAAKTSVIAEHSAAPNSSSGSSEAPKPNSSAAT</sequence>
<evidence type="ECO:0000256" key="2">
    <source>
        <dbReference type="SAM" id="Phobius"/>
    </source>
</evidence>
<accession>A0ABV3U491</accession>
<proteinExistence type="predicted"/>
<feature type="region of interest" description="Disordered" evidence="1">
    <location>
        <begin position="266"/>
        <end position="288"/>
    </location>
</feature>
<feature type="transmembrane region" description="Helical" evidence="2">
    <location>
        <begin position="7"/>
        <end position="34"/>
    </location>
</feature>
<comment type="caution">
    <text evidence="4">The sequence shown here is derived from an EMBL/GenBank/DDBJ whole genome shotgun (WGS) entry which is preliminary data.</text>
</comment>
<keyword evidence="2" id="KW-1133">Transmembrane helix</keyword>
<dbReference type="Proteomes" id="UP001557485">
    <property type="component" value="Unassembled WGS sequence"/>
</dbReference>
<feature type="transmembrane region" description="Helical" evidence="2">
    <location>
        <begin position="164"/>
        <end position="185"/>
    </location>
</feature>
<evidence type="ECO:0000259" key="3">
    <source>
        <dbReference type="Pfam" id="PF13548"/>
    </source>
</evidence>
<feature type="domain" description="DUF4126" evidence="3">
    <location>
        <begin position="12"/>
        <end position="183"/>
    </location>
</feature>
<keyword evidence="5" id="KW-1185">Reference proteome</keyword>
<dbReference type="RefSeq" id="WP_368380962.1">
    <property type="nucleotide sequence ID" value="NZ_JBFRYA010000005.1"/>
</dbReference>
<gene>
    <name evidence="4" type="ORF">AB4876_07120</name>
</gene>
<dbReference type="EMBL" id="JBFRYA010000005">
    <property type="protein sequence ID" value="MEX1668676.1"/>
    <property type="molecule type" value="Genomic_DNA"/>
</dbReference>
<dbReference type="Pfam" id="PF13548">
    <property type="entry name" value="DUF4126"/>
    <property type="match status" value="1"/>
</dbReference>
<evidence type="ECO:0000313" key="4">
    <source>
        <dbReference type="EMBL" id="MEX1668676.1"/>
    </source>
</evidence>
<protein>
    <submittedName>
        <fullName evidence="4">DUF4126 domain-containing protein</fullName>
    </submittedName>
</protein>